<reference evidence="2 3" key="2">
    <citation type="submission" date="2013-11" db="EMBL/GenBank/DDBJ databases">
        <title>The Genome Sequence of Phytophthora parasitica INRA-310.</title>
        <authorList>
            <consortium name="The Broad Institute Genomics Platform"/>
            <person name="Russ C."/>
            <person name="Tyler B."/>
            <person name="Panabieres F."/>
            <person name="Shan W."/>
            <person name="Tripathy S."/>
            <person name="Grunwald N."/>
            <person name="Machado M."/>
            <person name="Johnson C.S."/>
            <person name="Arredondo F."/>
            <person name="Hong C."/>
            <person name="Coffey M."/>
            <person name="Young S.K."/>
            <person name="Zeng Q."/>
            <person name="Gargeya S."/>
            <person name="Fitzgerald M."/>
            <person name="Abouelleil A."/>
            <person name="Alvarado L."/>
            <person name="Chapman S.B."/>
            <person name="Gainer-Dewar J."/>
            <person name="Goldberg J."/>
            <person name="Griggs A."/>
            <person name="Gujja S."/>
            <person name="Hansen M."/>
            <person name="Howarth C."/>
            <person name="Imamovic A."/>
            <person name="Ireland A."/>
            <person name="Larimer J."/>
            <person name="McCowan C."/>
            <person name="Murphy C."/>
            <person name="Pearson M."/>
            <person name="Poon T.W."/>
            <person name="Priest M."/>
            <person name="Roberts A."/>
            <person name="Saif S."/>
            <person name="Shea T."/>
            <person name="Sykes S."/>
            <person name="Wortman J."/>
            <person name="Nusbaum C."/>
            <person name="Birren B."/>
        </authorList>
    </citation>
    <scope>NUCLEOTIDE SEQUENCE [LARGE SCALE GENOMIC DNA]</scope>
    <source>
        <strain evidence="2 3">INRA-310</strain>
    </source>
</reference>
<proteinExistence type="predicted"/>
<dbReference type="Proteomes" id="UP000018817">
    <property type="component" value="Unassembled WGS sequence"/>
</dbReference>
<dbReference type="AlphaFoldDB" id="W2PG74"/>
<dbReference type="VEuPathDB" id="FungiDB:PPTG_24396"/>
<dbReference type="GeneID" id="20192995"/>
<evidence type="ECO:0000256" key="1">
    <source>
        <dbReference type="SAM" id="MobiDB-lite"/>
    </source>
</evidence>
<dbReference type="RefSeq" id="XP_008915139.1">
    <property type="nucleotide sequence ID" value="XM_008916891.1"/>
</dbReference>
<name>W2PG74_PHYN3</name>
<evidence type="ECO:0000313" key="2">
    <source>
        <dbReference type="EMBL" id="ETM99635.1"/>
    </source>
</evidence>
<protein>
    <submittedName>
        <fullName evidence="2">Uncharacterized protein</fullName>
    </submittedName>
</protein>
<evidence type="ECO:0000313" key="3">
    <source>
        <dbReference type="Proteomes" id="UP000018817"/>
    </source>
</evidence>
<organism evidence="2 3">
    <name type="scientific">Phytophthora nicotianae (strain INRA-310)</name>
    <name type="common">Phytophthora parasitica</name>
    <dbReference type="NCBI Taxonomy" id="761204"/>
    <lineage>
        <taxon>Eukaryota</taxon>
        <taxon>Sar</taxon>
        <taxon>Stramenopiles</taxon>
        <taxon>Oomycota</taxon>
        <taxon>Peronosporomycetes</taxon>
        <taxon>Peronosporales</taxon>
        <taxon>Peronosporaceae</taxon>
        <taxon>Phytophthora</taxon>
    </lineage>
</organism>
<dbReference type="EMBL" id="KI669650">
    <property type="protein sequence ID" value="ETM99635.1"/>
    <property type="molecule type" value="Genomic_DNA"/>
</dbReference>
<reference evidence="3" key="1">
    <citation type="submission" date="2011-12" db="EMBL/GenBank/DDBJ databases">
        <authorList>
            <consortium name="The Broad Institute Genome Sequencing Platform"/>
            <person name="Russ C."/>
            <person name="Tyler B."/>
            <person name="Panabieres F."/>
            <person name="Shan W."/>
            <person name="Tripathy S."/>
            <person name="Grunwald N."/>
            <person name="Machado M."/>
            <person name="Young S.K."/>
            <person name="Zeng Q."/>
            <person name="Gargeya S."/>
            <person name="Fitzgerald M."/>
            <person name="Haas B."/>
            <person name="Abouelleil A."/>
            <person name="Alvarado L."/>
            <person name="Arachchi H.M."/>
            <person name="Berlin A."/>
            <person name="Chapman S.B."/>
            <person name="Gearin G."/>
            <person name="Goldberg J."/>
            <person name="Griggs A."/>
            <person name="Gujja S."/>
            <person name="Hansen M."/>
            <person name="Heiman D."/>
            <person name="Howarth C."/>
            <person name="Larimer J."/>
            <person name="Lui A."/>
            <person name="MacDonald P.J.P."/>
            <person name="McCowen C."/>
            <person name="Montmayeur A."/>
            <person name="Murphy C."/>
            <person name="Neiman D."/>
            <person name="Pearson M."/>
            <person name="Priest M."/>
            <person name="Roberts A."/>
            <person name="Saif S."/>
            <person name="Shea T."/>
            <person name="Sisk P."/>
            <person name="Stolte C."/>
            <person name="Sykes S."/>
            <person name="Wortman J."/>
            <person name="Nusbaum C."/>
            <person name="Birren B."/>
        </authorList>
    </citation>
    <scope>NUCLEOTIDE SEQUENCE [LARGE SCALE GENOMIC DNA]</scope>
    <source>
        <strain evidence="3">INRA-310</strain>
    </source>
</reference>
<gene>
    <name evidence="2" type="ORF">PPTG_24396</name>
</gene>
<sequence>MMAQILGIQFKLISANSKQSLGGLVIRLIRLGNSSTNPSPRLSLRLKLRPRLNRQRVRQPKYRIRNQRRSRHSY</sequence>
<feature type="region of interest" description="Disordered" evidence="1">
    <location>
        <begin position="55"/>
        <end position="74"/>
    </location>
</feature>
<accession>W2PG74</accession>